<keyword evidence="4 7" id="KW-0560">Oxidoreductase</keyword>
<reference evidence="8 9" key="1">
    <citation type="submission" date="2017-09" db="EMBL/GenBank/DDBJ databases">
        <authorList>
            <person name="Ehlers B."/>
            <person name="Leendertz F.H."/>
        </authorList>
    </citation>
    <scope>NUCLEOTIDE SEQUENCE [LARGE SCALE GENOMIC DNA]</scope>
    <source>
        <strain evidence="8 9">DSM 18289</strain>
    </source>
</reference>
<dbReference type="HAMAP" id="MF_00536">
    <property type="entry name" value="PdxA"/>
    <property type="match status" value="1"/>
</dbReference>
<feature type="binding site" evidence="7">
    <location>
        <position position="276"/>
    </location>
    <ligand>
        <name>a divalent metal cation</name>
        <dbReference type="ChEBI" id="CHEBI:60240"/>
        <note>ligand shared between dimeric partners</note>
    </ligand>
</feature>
<keyword evidence="6 7" id="KW-0664">Pyridoxine biosynthesis</keyword>
<dbReference type="Pfam" id="PF04166">
    <property type="entry name" value="PdxA"/>
    <property type="match status" value="1"/>
</dbReference>
<dbReference type="UniPathway" id="UPA00244">
    <property type="reaction ID" value="UER00312"/>
</dbReference>
<feature type="binding site" evidence="7">
    <location>
        <position position="141"/>
    </location>
    <ligand>
        <name>substrate</name>
    </ligand>
</feature>
<dbReference type="RefSeq" id="WP_097152609.1">
    <property type="nucleotide sequence ID" value="NZ_OBEL01000001.1"/>
</dbReference>
<evidence type="ECO:0000256" key="2">
    <source>
        <dbReference type="ARBA" id="ARBA00022723"/>
    </source>
</evidence>
<dbReference type="GO" id="GO:0050570">
    <property type="term" value="F:4-hydroxythreonine-4-phosphate dehydrogenase activity"/>
    <property type="evidence" value="ECO:0007669"/>
    <property type="project" value="UniProtKB-UniRule"/>
</dbReference>
<protein>
    <recommendedName>
        <fullName evidence="7">4-hydroxythreonine-4-phosphate dehydrogenase</fullName>
        <ecNumber evidence="7">1.1.1.262</ecNumber>
    </recommendedName>
    <alternativeName>
        <fullName evidence="7">4-(phosphohydroxy)-L-threonine dehydrogenase</fullName>
    </alternativeName>
</protein>
<comment type="pathway">
    <text evidence="7">Cofactor biosynthesis; pyridoxine 5'-phosphate biosynthesis; pyridoxine 5'-phosphate from D-erythrose 4-phosphate: step 4/5.</text>
</comment>
<dbReference type="EC" id="1.1.1.262" evidence="7"/>
<feature type="binding site" evidence="7">
    <location>
        <position position="176"/>
    </location>
    <ligand>
        <name>a divalent metal cation</name>
        <dbReference type="ChEBI" id="CHEBI:60240"/>
        <note>ligand shared between dimeric partners</note>
    </ligand>
</feature>
<dbReference type="PANTHER" id="PTHR30004:SF6">
    <property type="entry name" value="D-THREONATE 4-PHOSPHATE DEHYDROGENASE"/>
    <property type="match status" value="1"/>
</dbReference>
<organism evidence="8 9">
    <name type="scientific">Cohaesibacter gelatinilyticus</name>
    <dbReference type="NCBI Taxonomy" id="372072"/>
    <lineage>
        <taxon>Bacteria</taxon>
        <taxon>Pseudomonadati</taxon>
        <taxon>Pseudomonadota</taxon>
        <taxon>Alphaproteobacteria</taxon>
        <taxon>Hyphomicrobiales</taxon>
        <taxon>Cohaesibacteraceae</taxon>
    </lineage>
</organism>
<keyword evidence="1 7" id="KW-0963">Cytoplasm</keyword>
<keyword evidence="7" id="KW-0862">Zinc</keyword>
<keyword evidence="7" id="KW-0460">Magnesium</keyword>
<dbReference type="GO" id="GO:0050897">
    <property type="term" value="F:cobalt ion binding"/>
    <property type="evidence" value="ECO:0007669"/>
    <property type="project" value="UniProtKB-UniRule"/>
</dbReference>
<feature type="binding site" evidence="7">
    <location>
        <position position="142"/>
    </location>
    <ligand>
        <name>substrate</name>
    </ligand>
</feature>
<sequence>MHAPSSLAPLALSMGEPAGIGPELALKAWLARESASLLPFAVLGCPDLLRSRAQALALSIPIEVSNFEEASDLFHQALPVIPLKASIRDEPGKLDPANAAAVIEAIDTGTRAVWQGKASALVTCPIQKSNLYAAGFKHPGHTEFLGALAQELSGKKAEPVMLLAGPDLRTIPLTVHIPLNEVSNQLTGERLKTVARITHQDFQTRFGIENPRIVVAGVNPHAGESGTIGKEDDDILAPAIKELQAEGLNIKGPLPGDTLFHARARQSYDVALASYHDQALIPVKTLAFDETVNVTLGLPFIRTSPDHGTALDIAGQGLANPQSLICAIALAGELSQKAKQS</sequence>
<feature type="binding site" evidence="7">
    <location>
        <position position="284"/>
    </location>
    <ligand>
        <name>substrate</name>
    </ligand>
</feature>
<evidence type="ECO:0000256" key="1">
    <source>
        <dbReference type="ARBA" id="ARBA00022490"/>
    </source>
</evidence>
<comment type="subunit">
    <text evidence="7">Homodimer.</text>
</comment>
<evidence type="ECO:0000256" key="7">
    <source>
        <dbReference type="HAMAP-Rule" id="MF_00536"/>
    </source>
</evidence>
<comment type="cofactor">
    <cofactor evidence="7">
        <name>Zn(2+)</name>
        <dbReference type="ChEBI" id="CHEBI:29105"/>
    </cofactor>
    <cofactor evidence="7">
        <name>Mg(2+)</name>
        <dbReference type="ChEBI" id="CHEBI:18420"/>
    </cofactor>
    <cofactor evidence="7">
        <name>Co(2+)</name>
        <dbReference type="ChEBI" id="CHEBI:48828"/>
    </cofactor>
    <text evidence="7">Binds 1 divalent metal cation per subunit. Can use ions such as Zn(2+), Mg(2+) or Co(2+).</text>
</comment>
<dbReference type="OrthoDB" id="9801783at2"/>
<feature type="binding site" evidence="7">
    <location>
        <position position="293"/>
    </location>
    <ligand>
        <name>substrate</name>
    </ligand>
</feature>
<dbReference type="SUPFAM" id="SSF53659">
    <property type="entry name" value="Isocitrate/Isopropylmalate dehydrogenase-like"/>
    <property type="match status" value="1"/>
</dbReference>
<evidence type="ECO:0000256" key="3">
    <source>
        <dbReference type="ARBA" id="ARBA00022857"/>
    </source>
</evidence>
<keyword evidence="9" id="KW-1185">Reference proteome</keyword>
<evidence type="ECO:0000256" key="6">
    <source>
        <dbReference type="ARBA" id="ARBA00023096"/>
    </source>
</evidence>
<keyword evidence="3 7" id="KW-0521">NADP</keyword>
<comment type="catalytic activity">
    <reaction evidence="7">
        <text>4-(phosphooxy)-L-threonine + NAD(+) = 3-amino-2-oxopropyl phosphate + CO2 + NADH</text>
        <dbReference type="Rhea" id="RHEA:32275"/>
        <dbReference type="ChEBI" id="CHEBI:16526"/>
        <dbReference type="ChEBI" id="CHEBI:57279"/>
        <dbReference type="ChEBI" id="CHEBI:57540"/>
        <dbReference type="ChEBI" id="CHEBI:57945"/>
        <dbReference type="ChEBI" id="CHEBI:58452"/>
        <dbReference type="EC" id="1.1.1.262"/>
    </reaction>
</comment>
<proteinExistence type="inferred from homology"/>
<dbReference type="GO" id="GO:0005737">
    <property type="term" value="C:cytoplasm"/>
    <property type="evidence" value="ECO:0007669"/>
    <property type="project" value="UniProtKB-SubCell"/>
</dbReference>
<dbReference type="GO" id="GO:0042823">
    <property type="term" value="P:pyridoxal phosphate biosynthetic process"/>
    <property type="evidence" value="ECO:0007669"/>
    <property type="project" value="UniProtKB-UniRule"/>
</dbReference>
<evidence type="ECO:0000256" key="4">
    <source>
        <dbReference type="ARBA" id="ARBA00023002"/>
    </source>
</evidence>
<dbReference type="InterPro" id="IPR037510">
    <property type="entry name" value="PdxA"/>
</dbReference>
<accession>A0A285NGN1</accession>
<comment type="similarity">
    <text evidence="7">Belongs to the PdxA family.</text>
</comment>
<keyword evidence="5 7" id="KW-0520">NAD</keyword>
<dbReference type="InterPro" id="IPR005255">
    <property type="entry name" value="PdxA_fam"/>
</dbReference>
<dbReference type="NCBIfam" id="TIGR00557">
    <property type="entry name" value="pdxA"/>
    <property type="match status" value="1"/>
</dbReference>
<evidence type="ECO:0000313" key="9">
    <source>
        <dbReference type="Proteomes" id="UP000219439"/>
    </source>
</evidence>
<dbReference type="NCBIfam" id="NF003699">
    <property type="entry name" value="PRK05312.1"/>
    <property type="match status" value="1"/>
</dbReference>
<keyword evidence="7" id="KW-0170">Cobalt</keyword>
<comment type="function">
    <text evidence="7">Catalyzes the NAD(P)-dependent oxidation of 4-(phosphooxy)-L-threonine (HTP) into 2-amino-3-oxo-4-(phosphooxy)butyric acid which spontaneously decarboxylates to form 3-amino-2-oxopropyl phosphate (AHAP).</text>
</comment>
<dbReference type="PANTHER" id="PTHR30004">
    <property type="entry name" value="4-HYDROXYTHREONINE-4-PHOSPHATE DEHYDROGENASE"/>
    <property type="match status" value="1"/>
</dbReference>
<dbReference type="AlphaFoldDB" id="A0A285NGN1"/>
<dbReference type="GO" id="GO:0000287">
    <property type="term" value="F:magnesium ion binding"/>
    <property type="evidence" value="ECO:0007669"/>
    <property type="project" value="UniProtKB-UniRule"/>
</dbReference>
<dbReference type="GO" id="GO:0051287">
    <property type="term" value="F:NAD binding"/>
    <property type="evidence" value="ECO:0007669"/>
    <property type="project" value="InterPro"/>
</dbReference>
<dbReference type="EMBL" id="OBEL01000001">
    <property type="protein sequence ID" value="SNZ08063.1"/>
    <property type="molecule type" value="Genomic_DNA"/>
</dbReference>
<dbReference type="GO" id="GO:0008615">
    <property type="term" value="P:pyridoxine biosynthetic process"/>
    <property type="evidence" value="ECO:0007669"/>
    <property type="project" value="UniProtKB-UniRule"/>
</dbReference>
<gene>
    <name evidence="7" type="primary">pdxA</name>
    <name evidence="8" type="ORF">SAMN06265368_1435</name>
</gene>
<evidence type="ECO:0000313" key="8">
    <source>
        <dbReference type="EMBL" id="SNZ08063.1"/>
    </source>
</evidence>
<dbReference type="Proteomes" id="UP000219439">
    <property type="component" value="Unassembled WGS sequence"/>
</dbReference>
<keyword evidence="2 7" id="KW-0479">Metal-binding</keyword>
<dbReference type="GO" id="GO:0008270">
    <property type="term" value="F:zinc ion binding"/>
    <property type="evidence" value="ECO:0007669"/>
    <property type="project" value="UniProtKB-UniRule"/>
</dbReference>
<name>A0A285NGN1_9HYPH</name>
<dbReference type="Gene3D" id="3.40.718.10">
    <property type="entry name" value="Isopropylmalate Dehydrogenase"/>
    <property type="match status" value="1"/>
</dbReference>
<evidence type="ECO:0000256" key="5">
    <source>
        <dbReference type="ARBA" id="ARBA00023027"/>
    </source>
</evidence>
<feature type="binding site" evidence="7">
    <location>
        <position position="221"/>
    </location>
    <ligand>
        <name>a divalent metal cation</name>
        <dbReference type="ChEBI" id="CHEBI:60240"/>
        <note>ligand shared between dimeric partners</note>
    </ligand>
</feature>
<comment type="subcellular location">
    <subcellularLocation>
        <location evidence="7">Cytoplasm</location>
    </subcellularLocation>
</comment>
<comment type="miscellaneous">
    <text evidence="7">The active site is located at the dimer interface.</text>
</comment>
<feature type="binding site" evidence="7">
    <location>
        <position position="302"/>
    </location>
    <ligand>
        <name>substrate</name>
    </ligand>
</feature>